<dbReference type="EMBL" id="CP133988">
    <property type="protein sequence ID" value="WNB83372.1"/>
    <property type="molecule type" value="Genomic_DNA"/>
</dbReference>
<evidence type="ECO:0000256" key="6">
    <source>
        <dbReference type="ARBA" id="ARBA00032897"/>
    </source>
</evidence>
<comment type="catalytic activity">
    <reaction evidence="7">
        <text>UDP-N-acetyl-alpha-D-glucosamine + ATP = UDP-N-acetyl-alpha-D-glucosamine 3'-phosphate + ADP + H(+)</text>
        <dbReference type="Rhea" id="RHEA:32671"/>
        <dbReference type="ChEBI" id="CHEBI:15378"/>
        <dbReference type="ChEBI" id="CHEBI:30616"/>
        <dbReference type="ChEBI" id="CHEBI:57705"/>
        <dbReference type="ChEBI" id="CHEBI:64353"/>
        <dbReference type="ChEBI" id="CHEBI:456216"/>
        <dbReference type="EC" id="2.7.1.176"/>
    </reaction>
</comment>
<evidence type="ECO:0000259" key="8">
    <source>
        <dbReference type="Pfam" id="PF06414"/>
    </source>
</evidence>
<reference evidence="9" key="1">
    <citation type="submission" date="2023-09" db="EMBL/GenBank/DDBJ databases">
        <title>Streptococcus_parasanguinius_hifiasm_complete_genome_Zymo_Research_ D6332.</title>
        <authorList>
            <person name="Damerum A."/>
        </authorList>
    </citation>
    <scope>NUCLEOTIDE SEQUENCE</scope>
    <source>
        <strain evidence="9">B-1756</strain>
    </source>
</reference>
<evidence type="ECO:0000256" key="7">
    <source>
        <dbReference type="ARBA" id="ARBA00048178"/>
    </source>
</evidence>
<dbReference type="AlphaFoldDB" id="A0AAX4AXL3"/>
<dbReference type="NCBIfam" id="NF041574">
    <property type="entry name" value="antitoxPezT_Strep"/>
    <property type="match status" value="1"/>
</dbReference>
<dbReference type="Gene3D" id="3.40.50.300">
    <property type="entry name" value="P-loop containing nucleotide triphosphate hydrolases"/>
    <property type="match status" value="1"/>
</dbReference>
<evidence type="ECO:0000256" key="2">
    <source>
        <dbReference type="ARBA" id="ARBA00011963"/>
    </source>
</evidence>
<evidence type="ECO:0000256" key="4">
    <source>
        <dbReference type="ARBA" id="ARBA00022741"/>
    </source>
</evidence>
<evidence type="ECO:0000313" key="9">
    <source>
        <dbReference type="EMBL" id="WNB83372.1"/>
    </source>
</evidence>
<dbReference type="GO" id="GO:0016301">
    <property type="term" value="F:kinase activity"/>
    <property type="evidence" value="ECO:0007669"/>
    <property type="project" value="InterPro"/>
</dbReference>
<evidence type="ECO:0000256" key="5">
    <source>
        <dbReference type="ARBA" id="ARBA00022840"/>
    </source>
</evidence>
<dbReference type="EC" id="2.7.1.176" evidence="2"/>
<dbReference type="RefSeq" id="WP_003010111.1">
    <property type="nucleotide sequence ID" value="NZ_CP133988.1"/>
</dbReference>
<dbReference type="Pfam" id="PF06414">
    <property type="entry name" value="Zeta_toxin"/>
    <property type="match status" value="1"/>
</dbReference>
<name>A0AAX4AXL3_STRPA</name>
<evidence type="ECO:0000256" key="3">
    <source>
        <dbReference type="ARBA" id="ARBA00022649"/>
    </source>
</evidence>
<dbReference type="InterPro" id="IPR010488">
    <property type="entry name" value="Zeta_toxin_domain"/>
</dbReference>
<keyword evidence="3" id="KW-1277">Toxin-antitoxin system</keyword>
<gene>
    <name evidence="9" type="primary">pezT</name>
    <name evidence="9" type="ORF">RDV49_00400</name>
</gene>
<accession>A0AAX4AXL3</accession>
<feature type="domain" description="Zeta toxin" evidence="8">
    <location>
        <begin position="26"/>
        <end position="215"/>
    </location>
</feature>
<keyword evidence="4" id="KW-0547">Nucleotide-binding</keyword>
<dbReference type="GO" id="GO:0005524">
    <property type="term" value="F:ATP binding"/>
    <property type="evidence" value="ECO:0007669"/>
    <property type="project" value="UniProtKB-KW"/>
</dbReference>
<evidence type="ECO:0000256" key="1">
    <source>
        <dbReference type="ARBA" id="ARBA00009104"/>
    </source>
</evidence>
<comment type="similarity">
    <text evidence="1">Belongs to the zeta toxin family.</text>
</comment>
<protein>
    <recommendedName>
        <fullName evidence="6">UDP-N-acetylglucosamine kinase</fullName>
        <ecNumber evidence="2">2.7.1.176</ecNumber>
    </recommendedName>
    <alternativeName>
        <fullName evidence="6">UDP-N-acetylglucosamine kinase</fullName>
    </alternativeName>
</protein>
<dbReference type="SUPFAM" id="SSF52540">
    <property type="entry name" value="P-loop containing nucleoside triphosphate hydrolases"/>
    <property type="match status" value="1"/>
</dbReference>
<proteinExistence type="inferred from homology"/>
<dbReference type="InterPro" id="IPR027417">
    <property type="entry name" value="P-loop_NTPase"/>
</dbReference>
<evidence type="ECO:0000313" key="10">
    <source>
        <dbReference type="Proteomes" id="UP001248323"/>
    </source>
</evidence>
<organism evidence="9 10">
    <name type="scientific">Streptococcus parasanguinis</name>
    <dbReference type="NCBI Taxonomy" id="1318"/>
    <lineage>
        <taxon>Bacteria</taxon>
        <taxon>Bacillati</taxon>
        <taxon>Bacillota</taxon>
        <taxon>Bacilli</taxon>
        <taxon>Lactobacillales</taxon>
        <taxon>Streptococcaceae</taxon>
        <taxon>Streptococcus</taxon>
    </lineage>
</organism>
<keyword evidence="5" id="KW-0067">ATP-binding</keyword>
<sequence>MKLEEFSQDDFERASRRLVRSLTRGKTTSSQPKAILLGGQSGAGKTTIHRVKQREFQGNIIIIDGDSYRSFHPNYLGLQEKYGKDSVDYTKVFAGQMVEYLVDELSKQGYHLLIEGTLRTTEVPRKTAQLLATRGYQVSLALIATKPELSYLSTLIRYEELYAINPSQARATPKAHHDGIVENLVENLRELEKDQLFRQIQIYQRDQSCVYDSQVDQTSAAEILQECLFGKWSKVEEEMFKMGQERLRELMEMKKGIIDGN</sequence>
<dbReference type="Proteomes" id="UP001248323">
    <property type="component" value="Chromosome"/>
</dbReference>
<dbReference type="InterPro" id="IPR048180">
    <property type="entry name" value="PezT"/>
</dbReference>